<sequence>MTTGSMPRLPGKLHFVPRTRRGCWGPPQCLMIAYLESLDDEWTGHYDLAQRNCVHFSDWVARRLHLAALPDDLVGQAAEVMQTPVARLVLGTLHMVERLRGHATRL</sequence>
<gene>
    <name evidence="5" type="ORF">SNAT2548_LOCUS7397</name>
</gene>
<name>A0A812JZ98_9DINO</name>
<evidence type="ECO:0000313" key="5">
    <source>
        <dbReference type="EMBL" id="CAE7213999.1"/>
    </source>
</evidence>
<keyword evidence="2" id="KW-0645">Protease</keyword>
<keyword evidence="3" id="KW-0378">Hydrolase</keyword>
<dbReference type="Proteomes" id="UP000604046">
    <property type="component" value="Unassembled WGS sequence"/>
</dbReference>
<dbReference type="InterPro" id="IPR008580">
    <property type="entry name" value="PPPDE_dom"/>
</dbReference>
<evidence type="ECO:0000259" key="4">
    <source>
        <dbReference type="Pfam" id="PF05903"/>
    </source>
</evidence>
<accession>A0A812JZ98</accession>
<protein>
    <recommendedName>
        <fullName evidence="4">PPPDE domain-containing protein</fullName>
    </recommendedName>
</protein>
<dbReference type="EMBL" id="CAJNDS010000513">
    <property type="protein sequence ID" value="CAE7213999.1"/>
    <property type="molecule type" value="Genomic_DNA"/>
</dbReference>
<proteinExistence type="inferred from homology"/>
<dbReference type="AlphaFoldDB" id="A0A812JZ98"/>
<dbReference type="GO" id="GO:0006508">
    <property type="term" value="P:proteolysis"/>
    <property type="evidence" value="ECO:0007669"/>
    <property type="project" value="UniProtKB-KW"/>
</dbReference>
<evidence type="ECO:0000256" key="3">
    <source>
        <dbReference type="ARBA" id="ARBA00022801"/>
    </source>
</evidence>
<comment type="caution">
    <text evidence="5">The sequence shown here is derived from an EMBL/GenBank/DDBJ whole genome shotgun (WGS) entry which is preliminary data.</text>
</comment>
<reference evidence="5" key="1">
    <citation type="submission" date="2021-02" db="EMBL/GenBank/DDBJ databases">
        <authorList>
            <person name="Dougan E. K."/>
            <person name="Rhodes N."/>
            <person name="Thang M."/>
            <person name="Chan C."/>
        </authorList>
    </citation>
    <scope>NUCLEOTIDE SEQUENCE</scope>
</reference>
<keyword evidence="6" id="KW-1185">Reference proteome</keyword>
<dbReference type="GO" id="GO:0008233">
    <property type="term" value="F:peptidase activity"/>
    <property type="evidence" value="ECO:0007669"/>
    <property type="project" value="UniProtKB-KW"/>
</dbReference>
<dbReference type="Gene3D" id="3.90.1720.30">
    <property type="entry name" value="PPPDE domains"/>
    <property type="match status" value="1"/>
</dbReference>
<feature type="domain" description="PPPDE" evidence="4">
    <location>
        <begin position="33"/>
        <end position="89"/>
    </location>
</feature>
<dbReference type="InterPro" id="IPR042266">
    <property type="entry name" value="PPPDE_sf"/>
</dbReference>
<comment type="similarity">
    <text evidence="1">Belongs to the DeSI family.</text>
</comment>
<evidence type="ECO:0000256" key="1">
    <source>
        <dbReference type="ARBA" id="ARBA00008140"/>
    </source>
</evidence>
<evidence type="ECO:0000313" key="6">
    <source>
        <dbReference type="Proteomes" id="UP000604046"/>
    </source>
</evidence>
<dbReference type="Pfam" id="PF05903">
    <property type="entry name" value="Peptidase_C97"/>
    <property type="match status" value="1"/>
</dbReference>
<evidence type="ECO:0000256" key="2">
    <source>
        <dbReference type="ARBA" id="ARBA00022670"/>
    </source>
</evidence>
<organism evidence="5 6">
    <name type="scientific">Symbiodinium natans</name>
    <dbReference type="NCBI Taxonomy" id="878477"/>
    <lineage>
        <taxon>Eukaryota</taxon>
        <taxon>Sar</taxon>
        <taxon>Alveolata</taxon>
        <taxon>Dinophyceae</taxon>
        <taxon>Suessiales</taxon>
        <taxon>Symbiodiniaceae</taxon>
        <taxon>Symbiodinium</taxon>
    </lineage>
</organism>